<name>A0A455T7E8_9CHLR</name>
<dbReference type="Pfam" id="PF01663">
    <property type="entry name" value="Phosphodiest"/>
    <property type="match status" value="1"/>
</dbReference>
<reference evidence="1" key="1">
    <citation type="submission" date="2018-12" db="EMBL/GenBank/DDBJ databases">
        <title>Novel natural products biosynthetic potential of the class Ktedonobacteria.</title>
        <authorList>
            <person name="Zheng Y."/>
            <person name="Saitou A."/>
            <person name="Wang C.M."/>
            <person name="Toyoda A."/>
            <person name="Minakuchi Y."/>
            <person name="Sekiguchi Y."/>
            <person name="Ueda K."/>
            <person name="Takano H."/>
            <person name="Sakai Y."/>
            <person name="Yokota A."/>
            <person name="Yabe S."/>
        </authorList>
    </citation>
    <scope>NUCLEOTIDE SEQUENCE</scope>
    <source>
        <strain evidence="1">A3-2</strain>
    </source>
</reference>
<dbReference type="InterPro" id="IPR017850">
    <property type="entry name" value="Alkaline_phosphatase_core_sf"/>
</dbReference>
<evidence type="ECO:0008006" key="2">
    <source>
        <dbReference type="Google" id="ProtNLM"/>
    </source>
</evidence>
<dbReference type="SUPFAM" id="SSF53649">
    <property type="entry name" value="Alkaline phosphatase-like"/>
    <property type="match status" value="1"/>
</dbReference>
<evidence type="ECO:0000313" key="1">
    <source>
        <dbReference type="EMBL" id="BBH94854.1"/>
    </source>
</evidence>
<organism evidence="1">
    <name type="scientific">Thermogemmatispora argillosa</name>
    <dbReference type="NCBI Taxonomy" id="2045280"/>
    <lineage>
        <taxon>Bacteria</taxon>
        <taxon>Bacillati</taxon>
        <taxon>Chloroflexota</taxon>
        <taxon>Ktedonobacteria</taxon>
        <taxon>Thermogemmatisporales</taxon>
        <taxon>Thermogemmatisporaceae</taxon>
        <taxon>Thermogemmatispora</taxon>
    </lineage>
</organism>
<dbReference type="InterPro" id="IPR002591">
    <property type="entry name" value="Phosphodiest/P_Trfase"/>
</dbReference>
<accession>A0A455T7E8</accession>
<dbReference type="AlphaFoldDB" id="A0A455T7E8"/>
<sequence length="509" mass="55797">MRVLLIGVDGLTLRIVKPLMAQGLLPHLRQIYEGGSHALLHAPLPPTAITRWQAIVTGLPPQRQGPIPDYDEYDRCVPEAPGALPSASLSSRALALEESRTLWDLLSSWGRRVVVANVPATYPPCPINGIMLSGPPAPAFYAGLAYPPDFAARLLEAIPDYQLMPTWHGLAAWFREPLTEIRRLLEERRALLSLLLRETWDCCLFALHEIDLLQHLYWDRVLDLHSDVVACYRLLDELLGLALAALQPADLLILLSPYSFQSIRRTFHLQEYLLRHMSVSLSHSGQGASRARRWHGGTRWRAWGLHLLSHLPLPFPAQRRWRASYLARASVRKGRAGQVVADRPFSLLPASSPLGGYAIIAPADHLTERQIEDFIADLQAQVDPETAYPAIGDIYRDDACIPIGASAGLQTAGGPTRRLMLLAHDGVLLSQTLGHRQLWSAGTACCGMHHPDGLLCLYGAGLARAVLKPASAYDIVPTILAALNVPIPAQLSGHLLLGKEAPLASPSSI</sequence>
<dbReference type="EMBL" id="AP019377">
    <property type="protein sequence ID" value="BBH94854.1"/>
    <property type="molecule type" value="Genomic_DNA"/>
</dbReference>
<gene>
    <name evidence="1" type="ORF">KTA_30530</name>
</gene>
<dbReference type="Gene3D" id="3.40.720.10">
    <property type="entry name" value="Alkaline Phosphatase, subunit A"/>
    <property type="match status" value="1"/>
</dbReference>
<protein>
    <recommendedName>
        <fullName evidence="2">Nucleotide pyrophosphatase</fullName>
    </recommendedName>
</protein>
<proteinExistence type="predicted"/>